<dbReference type="AlphaFoldDB" id="A0A4P2Q7E4"/>
<dbReference type="GO" id="GO:0004222">
    <property type="term" value="F:metalloendopeptidase activity"/>
    <property type="evidence" value="ECO:0007669"/>
    <property type="project" value="InterPro"/>
</dbReference>
<evidence type="ECO:0000256" key="2">
    <source>
        <dbReference type="ARBA" id="ARBA00022723"/>
    </source>
</evidence>
<keyword evidence="5" id="KW-0732">Signal</keyword>
<keyword evidence="2" id="KW-0479">Metal-binding</keyword>
<dbReference type="Gene3D" id="3.40.390.10">
    <property type="entry name" value="Collagenase (Catalytic Domain)"/>
    <property type="match status" value="1"/>
</dbReference>
<dbReference type="GO" id="GO:0030198">
    <property type="term" value="P:extracellular matrix organization"/>
    <property type="evidence" value="ECO:0007669"/>
    <property type="project" value="TreeGrafter"/>
</dbReference>
<dbReference type="PANTHER" id="PTHR10201">
    <property type="entry name" value="MATRIX METALLOPROTEINASE"/>
    <property type="match status" value="1"/>
</dbReference>
<feature type="chain" id="PRO_5020880734" description="Peptidase M10 metallopeptidase domain-containing protein" evidence="5">
    <location>
        <begin position="27"/>
        <end position="323"/>
    </location>
</feature>
<dbReference type="GO" id="GO:0030574">
    <property type="term" value="P:collagen catabolic process"/>
    <property type="evidence" value="ECO:0007669"/>
    <property type="project" value="TreeGrafter"/>
</dbReference>
<reference evidence="7 8" key="1">
    <citation type="submission" date="2015-09" db="EMBL/GenBank/DDBJ databases">
        <title>Sorangium comparison.</title>
        <authorList>
            <person name="Zaburannyi N."/>
            <person name="Bunk B."/>
            <person name="Overmann J."/>
            <person name="Mueller R."/>
        </authorList>
    </citation>
    <scope>NUCLEOTIDE SEQUENCE [LARGE SCALE GENOMIC DNA]</scope>
    <source>
        <strain evidence="7 8">So ceGT47</strain>
    </source>
</reference>
<evidence type="ECO:0000256" key="5">
    <source>
        <dbReference type="SAM" id="SignalP"/>
    </source>
</evidence>
<dbReference type="GO" id="GO:0008270">
    <property type="term" value="F:zinc ion binding"/>
    <property type="evidence" value="ECO:0007669"/>
    <property type="project" value="InterPro"/>
</dbReference>
<feature type="signal peptide" evidence="5">
    <location>
        <begin position="1"/>
        <end position="26"/>
    </location>
</feature>
<evidence type="ECO:0000313" key="8">
    <source>
        <dbReference type="Proteomes" id="UP000295781"/>
    </source>
</evidence>
<dbReference type="InterPro" id="IPR001818">
    <property type="entry name" value="Pept_M10_metallopeptidase"/>
</dbReference>
<sequence length="323" mass="34624">MSTKGVMSCCAAAVLAVLASAPRASAYCRSNSCKDTSLCLQDDQPVGTCMPLRWPNPCIGFAVQEDASREISYQQISDTLDAAFRTWEAAPCGDGTPSLRVHNFGPVTCGKVELNARDKRTRIVDGLVPGNANVVVFRDMSWLSHASHNPIMLALTTVQFDTRTGNIWGADMEINTDLFDFSLDEGAPAPKYDLLSIVTHEVGHFLGLDHSLAGPEATMHFMYDALDPLSFRTLHADDIAGICQIYPPRDLSAEECNPLPPHGFSPECAEDQIVTCSAAPPSGGGPGWGAPLAAAAIGALALRRARSARGRLTIRSPYRTSYG</sequence>
<dbReference type="EMBL" id="CP012670">
    <property type="protein sequence ID" value="AUX25415.1"/>
    <property type="molecule type" value="Genomic_DNA"/>
</dbReference>
<name>A0A4P2Q7E4_SORCE</name>
<protein>
    <recommendedName>
        <fullName evidence="6">Peptidase M10 metallopeptidase domain-containing protein</fullName>
    </recommendedName>
</protein>
<dbReference type="InterPro" id="IPR024079">
    <property type="entry name" value="MetalloPept_cat_dom_sf"/>
</dbReference>
<keyword evidence="4" id="KW-0862">Zinc</keyword>
<accession>A0A4P2Q7E4</accession>
<dbReference type="RefSeq" id="WP_165373430.1">
    <property type="nucleotide sequence ID" value="NZ_CP012670.1"/>
</dbReference>
<evidence type="ECO:0000256" key="4">
    <source>
        <dbReference type="ARBA" id="ARBA00022833"/>
    </source>
</evidence>
<dbReference type="Proteomes" id="UP000295781">
    <property type="component" value="Chromosome"/>
</dbReference>
<gene>
    <name evidence="7" type="ORF">SOCEGT47_059610</name>
</gene>
<dbReference type="GO" id="GO:0031012">
    <property type="term" value="C:extracellular matrix"/>
    <property type="evidence" value="ECO:0007669"/>
    <property type="project" value="InterPro"/>
</dbReference>
<organism evidence="7 8">
    <name type="scientific">Sorangium cellulosum</name>
    <name type="common">Polyangium cellulosum</name>
    <dbReference type="NCBI Taxonomy" id="56"/>
    <lineage>
        <taxon>Bacteria</taxon>
        <taxon>Pseudomonadati</taxon>
        <taxon>Myxococcota</taxon>
        <taxon>Polyangia</taxon>
        <taxon>Polyangiales</taxon>
        <taxon>Polyangiaceae</taxon>
        <taxon>Sorangium</taxon>
    </lineage>
</organism>
<dbReference type="PANTHER" id="PTHR10201:SF331">
    <property type="entry name" value="MATRIX METALLOPROTEINASE-14-LIKE ISOFORM X1"/>
    <property type="match status" value="1"/>
</dbReference>
<evidence type="ECO:0000256" key="3">
    <source>
        <dbReference type="ARBA" id="ARBA00022801"/>
    </source>
</evidence>
<evidence type="ECO:0000259" key="6">
    <source>
        <dbReference type="Pfam" id="PF00413"/>
    </source>
</evidence>
<evidence type="ECO:0000256" key="1">
    <source>
        <dbReference type="ARBA" id="ARBA00022670"/>
    </source>
</evidence>
<dbReference type="Pfam" id="PF00413">
    <property type="entry name" value="Peptidase_M10"/>
    <property type="match status" value="1"/>
</dbReference>
<keyword evidence="3" id="KW-0378">Hydrolase</keyword>
<dbReference type="GO" id="GO:0005615">
    <property type="term" value="C:extracellular space"/>
    <property type="evidence" value="ECO:0007669"/>
    <property type="project" value="TreeGrafter"/>
</dbReference>
<keyword evidence="1" id="KW-0645">Protease</keyword>
<proteinExistence type="predicted"/>
<evidence type="ECO:0000313" key="7">
    <source>
        <dbReference type="EMBL" id="AUX25415.1"/>
    </source>
</evidence>
<feature type="domain" description="Peptidase M10 metallopeptidase" evidence="6">
    <location>
        <begin position="172"/>
        <end position="246"/>
    </location>
</feature>
<dbReference type="SUPFAM" id="SSF55486">
    <property type="entry name" value="Metalloproteases ('zincins'), catalytic domain"/>
    <property type="match status" value="1"/>
</dbReference>
<dbReference type="GO" id="GO:0006508">
    <property type="term" value="P:proteolysis"/>
    <property type="evidence" value="ECO:0007669"/>
    <property type="project" value="UniProtKB-KW"/>
</dbReference>